<dbReference type="AlphaFoldDB" id="A0A1I4ZG90"/>
<evidence type="ECO:0000259" key="1">
    <source>
        <dbReference type="Pfam" id="PF25355"/>
    </source>
</evidence>
<dbReference type="Pfam" id="PF25355">
    <property type="entry name" value="DUF7882"/>
    <property type="match status" value="1"/>
</dbReference>
<name>A0A1I4ZG90_9MICO</name>
<sequence>MNVMGYLVYGDGSEYEIEDRALAHLKIVIGSKLRRQEGFFVSWEHTPEEGSGRVSVWVSPAIPIQFRFVGSKTPELNRQWLEALADSSFGPRGLHLLSEAEATQQASARKA</sequence>
<feature type="domain" description="DUF7882" evidence="1">
    <location>
        <begin position="4"/>
        <end position="99"/>
    </location>
</feature>
<dbReference type="EMBL" id="FOVM01000002">
    <property type="protein sequence ID" value="SFN49238.1"/>
    <property type="molecule type" value="Genomic_DNA"/>
</dbReference>
<proteinExistence type="predicted"/>
<dbReference type="Proteomes" id="UP000198867">
    <property type="component" value="Unassembled WGS sequence"/>
</dbReference>
<dbReference type="InterPro" id="IPR057204">
    <property type="entry name" value="DUF7882"/>
</dbReference>
<organism evidence="2 3">
    <name type="scientific">Mycetocola miduiensis</name>
    <dbReference type="NCBI Taxonomy" id="995034"/>
    <lineage>
        <taxon>Bacteria</taxon>
        <taxon>Bacillati</taxon>
        <taxon>Actinomycetota</taxon>
        <taxon>Actinomycetes</taxon>
        <taxon>Micrococcales</taxon>
        <taxon>Microbacteriaceae</taxon>
        <taxon>Mycetocola</taxon>
    </lineage>
</organism>
<evidence type="ECO:0000313" key="2">
    <source>
        <dbReference type="EMBL" id="SFN49238.1"/>
    </source>
</evidence>
<gene>
    <name evidence="2" type="ORF">SAMN05216219_0791</name>
</gene>
<protein>
    <recommendedName>
        <fullName evidence="1">DUF7882 domain-containing protein</fullName>
    </recommendedName>
</protein>
<accession>A0A1I4ZG90</accession>
<keyword evidence="3" id="KW-1185">Reference proteome</keyword>
<evidence type="ECO:0000313" key="3">
    <source>
        <dbReference type="Proteomes" id="UP000198867"/>
    </source>
</evidence>
<reference evidence="3" key="1">
    <citation type="submission" date="2016-10" db="EMBL/GenBank/DDBJ databases">
        <authorList>
            <person name="Varghese N."/>
            <person name="Submissions S."/>
        </authorList>
    </citation>
    <scope>NUCLEOTIDE SEQUENCE [LARGE SCALE GENOMIC DNA]</scope>
    <source>
        <strain evidence="3">CGMCC 1.11101</strain>
    </source>
</reference>
<dbReference type="STRING" id="995034.SAMN05216219_0791"/>